<feature type="transmembrane region" description="Helical" evidence="6">
    <location>
        <begin position="208"/>
        <end position="227"/>
    </location>
</feature>
<feature type="transmembrane region" description="Helical" evidence="6">
    <location>
        <begin position="64"/>
        <end position="87"/>
    </location>
</feature>
<sequence length="287" mass="28529">MLEATLLLLIAPILFGTTGTAQALSGAQAAPLAVGALRIAVGGLALLLFALVSGGPRPLLQVLFGRPLTATVAAVSVAAYQLFFFSAVATTGVALGTVVAIGSGPVFAGLLGLLIGERPGLRWAAATALALAGVLALLGPGARAVPAGVATALGAGLAYACFTVSARRLLRAGHPSGAVVAASFGLGALLLVPFWLGQNLQRLAGLPGLLLIGWLGFITTALAYLLFGRGLRAVPAARATTLGLAEPLTAATLGLLLLHERPTPIGWLGGALIAAGLLVQALPSGRR</sequence>
<feature type="transmembrane region" description="Helical" evidence="6">
    <location>
        <begin position="33"/>
        <end position="52"/>
    </location>
</feature>
<comment type="subcellular location">
    <subcellularLocation>
        <location evidence="1">Membrane</location>
        <topology evidence="1">Multi-pass membrane protein</topology>
    </subcellularLocation>
</comment>
<keyword evidence="5 6" id="KW-0472">Membrane</keyword>
<reference evidence="8 9" key="1">
    <citation type="submission" date="2020-10" db="EMBL/GenBank/DDBJ databases">
        <title>Ca. Dormibacterota MAGs.</title>
        <authorList>
            <person name="Montgomery K."/>
        </authorList>
    </citation>
    <scope>NUCLEOTIDE SEQUENCE [LARGE SCALE GENOMIC DNA]</scope>
    <source>
        <strain evidence="8">SC8811_S16_3</strain>
    </source>
</reference>
<dbReference type="SUPFAM" id="SSF103481">
    <property type="entry name" value="Multidrug resistance efflux transporter EmrE"/>
    <property type="match status" value="2"/>
</dbReference>
<feature type="transmembrane region" description="Helical" evidence="6">
    <location>
        <begin position="121"/>
        <end position="138"/>
    </location>
</feature>
<dbReference type="EMBL" id="JAEKNQ010000033">
    <property type="protein sequence ID" value="MBJ7603141.1"/>
    <property type="molecule type" value="Genomic_DNA"/>
</dbReference>
<feature type="transmembrane region" description="Helical" evidence="6">
    <location>
        <begin position="264"/>
        <end position="282"/>
    </location>
</feature>
<accession>A0A934NC63</accession>
<proteinExistence type="inferred from homology"/>
<evidence type="ECO:0000313" key="9">
    <source>
        <dbReference type="Proteomes" id="UP000620075"/>
    </source>
</evidence>
<evidence type="ECO:0000259" key="7">
    <source>
        <dbReference type="Pfam" id="PF00892"/>
    </source>
</evidence>
<dbReference type="PANTHER" id="PTHR32322">
    <property type="entry name" value="INNER MEMBRANE TRANSPORTER"/>
    <property type="match status" value="1"/>
</dbReference>
<dbReference type="InterPro" id="IPR050638">
    <property type="entry name" value="AA-Vitamin_Transporters"/>
</dbReference>
<feature type="domain" description="EamA" evidence="7">
    <location>
        <begin position="5"/>
        <end position="137"/>
    </location>
</feature>
<evidence type="ECO:0000256" key="6">
    <source>
        <dbReference type="SAM" id="Phobius"/>
    </source>
</evidence>
<evidence type="ECO:0000256" key="3">
    <source>
        <dbReference type="ARBA" id="ARBA00022692"/>
    </source>
</evidence>
<feature type="transmembrane region" description="Helical" evidence="6">
    <location>
        <begin position="178"/>
        <end position="196"/>
    </location>
</feature>
<evidence type="ECO:0000256" key="5">
    <source>
        <dbReference type="ARBA" id="ARBA00023136"/>
    </source>
</evidence>
<feature type="transmembrane region" description="Helical" evidence="6">
    <location>
        <begin position="144"/>
        <end position="166"/>
    </location>
</feature>
<feature type="transmembrane region" description="Helical" evidence="6">
    <location>
        <begin position="239"/>
        <end position="258"/>
    </location>
</feature>
<protein>
    <submittedName>
        <fullName evidence="8">EamA family transporter</fullName>
    </submittedName>
</protein>
<evidence type="ECO:0000256" key="4">
    <source>
        <dbReference type="ARBA" id="ARBA00022989"/>
    </source>
</evidence>
<dbReference type="AlphaFoldDB" id="A0A934NC63"/>
<dbReference type="Gene3D" id="1.10.3730.20">
    <property type="match status" value="1"/>
</dbReference>
<evidence type="ECO:0000256" key="2">
    <source>
        <dbReference type="ARBA" id="ARBA00007362"/>
    </source>
</evidence>
<dbReference type="Pfam" id="PF00892">
    <property type="entry name" value="EamA"/>
    <property type="match status" value="2"/>
</dbReference>
<name>A0A934NC63_9BACT</name>
<dbReference type="Proteomes" id="UP000620075">
    <property type="component" value="Unassembled WGS sequence"/>
</dbReference>
<comment type="similarity">
    <text evidence="2">Belongs to the EamA transporter family.</text>
</comment>
<feature type="domain" description="EamA" evidence="7">
    <location>
        <begin position="148"/>
        <end position="279"/>
    </location>
</feature>
<evidence type="ECO:0000313" key="8">
    <source>
        <dbReference type="EMBL" id="MBJ7603141.1"/>
    </source>
</evidence>
<evidence type="ECO:0000256" key="1">
    <source>
        <dbReference type="ARBA" id="ARBA00004141"/>
    </source>
</evidence>
<comment type="caution">
    <text evidence="8">The sequence shown here is derived from an EMBL/GenBank/DDBJ whole genome shotgun (WGS) entry which is preliminary data.</text>
</comment>
<dbReference type="PANTHER" id="PTHR32322:SF2">
    <property type="entry name" value="EAMA DOMAIN-CONTAINING PROTEIN"/>
    <property type="match status" value="1"/>
</dbReference>
<dbReference type="InterPro" id="IPR000620">
    <property type="entry name" value="EamA_dom"/>
</dbReference>
<keyword evidence="4 6" id="KW-1133">Transmembrane helix</keyword>
<keyword evidence="3 6" id="KW-0812">Transmembrane</keyword>
<organism evidence="8 9">
    <name type="scientific">Candidatus Dormiibacter inghamiae</name>
    <dbReference type="NCBI Taxonomy" id="3127013"/>
    <lineage>
        <taxon>Bacteria</taxon>
        <taxon>Bacillati</taxon>
        <taxon>Candidatus Dormiibacterota</taxon>
        <taxon>Candidatus Dormibacteria</taxon>
        <taxon>Candidatus Dormibacterales</taxon>
        <taxon>Candidatus Dormibacteraceae</taxon>
        <taxon>Candidatus Dormiibacter</taxon>
    </lineage>
</organism>
<dbReference type="GO" id="GO:0016020">
    <property type="term" value="C:membrane"/>
    <property type="evidence" value="ECO:0007669"/>
    <property type="project" value="UniProtKB-SubCell"/>
</dbReference>
<feature type="transmembrane region" description="Helical" evidence="6">
    <location>
        <begin position="93"/>
        <end position="114"/>
    </location>
</feature>
<gene>
    <name evidence="8" type="ORF">JF888_08145</name>
</gene>
<dbReference type="InterPro" id="IPR037185">
    <property type="entry name" value="EmrE-like"/>
</dbReference>